<dbReference type="PANTHER" id="PTHR33293:SF1">
    <property type="entry name" value="INSERTION ELEMENT IS1 1 PROTEIN INSB-RELATED"/>
    <property type="match status" value="1"/>
</dbReference>
<dbReference type="Pfam" id="PF03400">
    <property type="entry name" value="DDE_Tnp_IS1"/>
    <property type="match status" value="1"/>
</dbReference>
<protein>
    <submittedName>
        <fullName evidence="7">Putative transposase</fullName>
    </submittedName>
</protein>
<comment type="function">
    <text evidence="1">Absolutely required for transposition of IS1.</text>
</comment>
<dbReference type="InterPro" id="IPR051354">
    <property type="entry name" value="Transposase_27_IS1"/>
</dbReference>
<dbReference type="EMBL" id="UASO01000001">
    <property type="protein sequence ID" value="SPX50622.1"/>
    <property type="molecule type" value="Genomic_DNA"/>
</dbReference>
<feature type="transmembrane region" description="Helical" evidence="5">
    <location>
        <begin position="313"/>
        <end position="331"/>
    </location>
</feature>
<dbReference type="Pfam" id="PF01757">
    <property type="entry name" value="Acyl_transf_3"/>
    <property type="match status" value="1"/>
</dbReference>
<evidence type="ECO:0000256" key="4">
    <source>
        <dbReference type="ARBA" id="ARBA00023172"/>
    </source>
</evidence>
<feature type="transmembrane region" description="Helical" evidence="5">
    <location>
        <begin position="133"/>
        <end position="151"/>
    </location>
</feature>
<feature type="transmembrane region" description="Helical" evidence="5">
    <location>
        <begin position="209"/>
        <end position="229"/>
    </location>
</feature>
<evidence type="ECO:0000313" key="7">
    <source>
        <dbReference type="EMBL" id="SPX50622.1"/>
    </source>
</evidence>
<keyword evidence="5" id="KW-0472">Membrane</keyword>
<dbReference type="GO" id="GO:0003677">
    <property type="term" value="F:DNA binding"/>
    <property type="evidence" value="ECO:0007669"/>
    <property type="project" value="InterPro"/>
</dbReference>
<name>A0A2X1Q2K4_KLEPN</name>
<dbReference type="InterPro" id="IPR002656">
    <property type="entry name" value="Acyl_transf_3_dom"/>
</dbReference>
<evidence type="ECO:0000256" key="3">
    <source>
        <dbReference type="ARBA" id="ARBA00022578"/>
    </source>
</evidence>
<feature type="transmembrane region" description="Helical" evidence="5">
    <location>
        <begin position="263"/>
        <end position="281"/>
    </location>
</feature>
<keyword evidence="5" id="KW-0812">Transmembrane</keyword>
<keyword evidence="4" id="KW-0233">DNA recombination</keyword>
<evidence type="ECO:0000313" key="8">
    <source>
        <dbReference type="Proteomes" id="UP000250675"/>
    </source>
</evidence>
<evidence type="ECO:0000256" key="1">
    <source>
        <dbReference type="ARBA" id="ARBA00004091"/>
    </source>
</evidence>
<dbReference type="Proteomes" id="UP000250675">
    <property type="component" value="Unassembled WGS sequence"/>
</dbReference>
<proteinExistence type="inferred from homology"/>
<keyword evidence="5" id="KW-1133">Transmembrane helix</keyword>
<dbReference type="InterPro" id="IPR005063">
    <property type="entry name" value="Transposase_27"/>
</dbReference>
<keyword evidence="3" id="KW-0815">Transposition</keyword>
<dbReference type="GO" id="GO:0004803">
    <property type="term" value="F:transposase activity"/>
    <property type="evidence" value="ECO:0007669"/>
    <property type="project" value="InterPro"/>
</dbReference>
<dbReference type="NCBIfam" id="NF033558">
    <property type="entry name" value="transpos_IS1"/>
    <property type="match status" value="1"/>
</dbReference>
<evidence type="ECO:0000256" key="2">
    <source>
        <dbReference type="ARBA" id="ARBA00008841"/>
    </source>
</evidence>
<feature type="transmembrane region" description="Helical" evidence="5">
    <location>
        <begin position="241"/>
        <end position="257"/>
    </location>
</feature>
<feature type="domain" description="Acyltransferase 3" evidence="6">
    <location>
        <begin position="166"/>
        <end position="400"/>
    </location>
</feature>
<dbReference type="GO" id="GO:0006313">
    <property type="term" value="P:DNA transposition"/>
    <property type="evidence" value="ECO:0007669"/>
    <property type="project" value="InterPro"/>
</dbReference>
<dbReference type="GO" id="GO:0016747">
    <property type="term" value="F:acyltransferase activity, transferring groups other than amino-acyl groups"/>
    <property type="evidence" value="ECO:0007669"/>
    <property type="project" value="InterPro"/>
</dbReference>
<organism evidence="7 8">
    <name type="scientific">Klebsiella pneumoniae</name>
    <dbReference type="NCBI Taxonomy" id="573"/>
    <lineage>
        <taxon>Bacteria</taxon>
        <taxon>Pseudomonadati</taxon>
        <taxon>Pseudomonadota</taxon>
        <taxon>Gammaproteobacteria</taxon>
        <taxon>Enterobacterales</taxon>
        <taxon>Enterobacteriaceae</taxon>
        <taxon>Klebsiella/Raoultella group</taxon>
        <taxon>Klebsiella</taxon>
        <taxon>Klebsiella pneumoniae complex</taxon>
    </lineage>
</organism>
<accession>A0A2X1Q2K4</accession>
<evidence type="ECO:0000259" key="6">
    <source>
        <dbReference type="Pfam" id="PF01757"/>
    </source>
</evidence>
<dbReference type="PANTHER" id="PTHR33293">
    <property type="entry name" value="INSERTION ELEMENT IS1 1 PROTEIN INSB-RELATED"/>
    <property type="match status" value="1"/>
</dbReference>
<reference evidence="7 8" key="1">
    <citation type="submission" date="2018-06" db="EMBL/GenBank/DDBJ databases">
        <authorList>
            <consortium name="Pathogen Informatics"/>
            <person name="Doyle S."/>
        </authorList>
    </citation>
    <scope>NUCLEOTIDE SEQUENCE [LARGE SCALE GENOMIC DNA]</scope>
    <source>
        <strain evidence="7 8">NCTC9645</strain>
    </source>
</reference>
<feature type="transmembrane region" description="Helical" evidence="5">
    <location>
        <begin position="378"/>
        <end position="400"/>
    </location>
</feature>
<comment type="similarity">
    <text evidence="2">Belongs to the transposase 27 family.</text>
</comment>
<feature type="transmembrane region" description="Helical" evidence="5">
    <location>
        <begin position="352"/>
        <end position="372"/>
    </location>
</feature>
<evidence type="ECO:0000256" key="5">
    <source>
        <dbReference type="SAM" id="Phobius"/>
    </source>
</evidence>
<feature type="transmembrane region" description="Helical" evidence="5">
    <location>
        <begin position="288"/>
        <end position="307"/>
    </location>
</feature>
<dbReference type="AlphaFoldDB" id="A0A2X1Q2K4"/>
<gene>
    <name evidence="7" type="ORF">NCTC9645_00121</name>
</gene>
<sequence length="427" mass="49966">MDEQWGYVGAKSRQRWLFYAYDRMRRTVVAHVFGERTLATLERLLELLSVFDVVVWMTDGWPLYESRLKGKLHVISKRYTQRIERHNLNLRQHLARLGRKSLSFSKSVELHDKVIGHYLNINTISKLESLPRLFPIYLVVTALTISSIYFYRDILTDAPLSPSTEYRIYQIDVFLNDMVQHIIPHLFLLQGIIPERILHLSGTTIVGQAWSASVEWQFYLIAPFLFIFFDKVIKFPTVKKTFIIILFVIVFLIFSKLMYNKAFIGTGAGPFFVGFMSFYFLRDVYHRISTQSLILISLCTIIATILLLKKDCVGYLIWFVVFSAVLIKNKLSKENVITKLFDNKISQVIGKVSYSVYMIHMLVIYFVLYLMVSFSLPLSMYILLVPLSMVASVIISIYTYKYIEYPMMQLGKREPIAQHYPPLYLRH</sequence>